<evidence type="ECO:0000313" key="1">
    <source>
        <dbReference type="EMBL" id="GBB87948.1"/>
    </source>
</evidence>
<name>A0A2Z6R5C7_9GLOM</name>
<reference evidence="1 2" key="1">
    <citation type="submission" date="2017-11" db="EMBL/GenBank/DDBJ databases">
        <title>The genome of Rhizophagus clarus HR1 reveals common genetic basis of auxotrophy among arbuscular mycorrhizal fungi.</title>
        <authorList>
            <person name="Kobayashi Y."/>
        </authorList>
    </citation>
    <scope>NUCLEOTIDE SEQUENCE [LARGE SCALE GENOMIC DNA]</scope>
    <source>
        <strain evidence="1 2">HR1</strain>
    </source>
</reference>
<dbReference type="EMBL" id="BEXD01000496">
    <property type="protein sequence ID" value="GBB87948.1"/>
    <property type="molecule type" value="Genomic_DNA"/>
</dbReference>
<comment type="caution">
    <text evidence="1">The sequence shown here is derived from an EMBL/GenBank/DDBJ whole genome shotgun (WGS) entry which is preliminary data.</text>
</comment>
<evidence type="ECO:0000313" key="2">
    <source>
        <dbReference type="Proteomes" id="UP000247702"/>
    </source>
</evidence>
<gene>
    <name evidence="1" type="ORF">RclHR1_14440007</name>
</gene>
<sequence>MLTLGLLSGPNVVKLYKINHYFSLIVDELLEFWDGIEIFATRKNIRVVLICYSNDIPAARKLCEHVSALVSCHKCYKAADSSGNKLNFGSFDDMDNWFVERDLEEH</sequence>
<keyword evidence="2" id="KW-1185">Reference proteome</keyword>
<proteinExistence type="predicted"/>
<organism evidence="1 2">
    <name type="scientific">Rhizophagus clarus</name>
    <dbReference type="NCBI Taxonomy" id="94130"/>
    <lineage>
        <taxon>Eukaryota</taxon>
        <taxon>Fungi</taxon>
        <taxon>Fungi incertae sedis</taxon>
        <taxon>Mucoromycota</taxon>
        <taxon>Glomeromycotina</taxon>
        <taxon>Glomeromycetes</taxon>
        <taxon>Glomerales</taxon>
        <taxon>Glomeraceae</taxon>
        <taxon>Rhizophagus</taxon>
    </lineage>
</organism>
<protein>
    <submittedName>
        <fullName evidence="1">Uncharacterized protein</fullName>
    </submittedName>
</protein>
<dbReference type="Proteomes" id="UP000247702">
    <property type="component" value="Unassembled WGS sequence"/>
</dbReference>
<dbReference type="AlphaFoldDB" id="A0A2Z6R5C7"/>
<accession>A0A2Z6R5C7</accession>
<dbReference type="STRING" id="94130.A0A2Z6R5C7"/>